<keyword evidence="1" id="KW-1133">Transmembrane helix</keyword>
<feature type="transmembrane region" description="Helical" evidence="1">
    <location>
        <begin position="61"/>
        <end position="81"/>
    </location>
</feature>
<dbReference type="Proteomes" id="UP001595821">
    <property type="component" value="Unassembled WGS sequence"/>
</dbReference>
<feature type="transmembrane region" description="Helical" evidence="1">
    <location>
        <begin position="7"/>
        <end position="23"/>
    </location>
</feature>
<gene>
    <name evidence="2" type="ORF">ACFOZ7_02405</name>
</gene>
<proteinExistence type="predicted"/>
<dbReference type="EMBL" id="JBHSDJ010000003">
    <property type="protein sequence ID" value="MFC4245865.1"/>
    <property type="molecule type" value="Genomic_DNA"/>
</dbReference>
<sequence length="113" mass="11789">MHRFVRYVIALVAAGAITAGVATTYRSVILLTGIFQVFAVAIAILLRYPSLLWGSNSETRMASAVFAGVTTFGVCSLAEGIGAEYHLGAGILGFGLGIFGMSAGIWMADELQA</sequence>
<feature type="transmembrane region" description="Helical" evidence="1">
    <location>
        <begin position="87"/>
        <end position="108"/>
    </location>
</feature>
<evidence type="ECO:0000313" key="3">
    <source>
        <dbReference type="Proteomes" id="UP001595821"/>
    </source>
</evidence>
<feature type="transmembrane region" description="Helical" evidence="1">
    <location>
        <begin position="29"/>
        <end position="49"/>
    </location>
</feature>
<accession>A0ABD5NVR2</accession>
<evidence type="ECO:0000313" key="2">
    <source>
        <dbReference type="EMBL" id="MFC4245865.1"/>
    </source>
</evidence>
<dbReference type="AlphaFoldDB" id="A0ABD5NVR2"/>
<keyword evidence="1" id="KW-0812">Transmembrane</keyword>
<protein>
    <submittedName>
        <fullName evidence="2">Uncharacterized protein</fullName>
    </submittedName>
</protein>
<name>A0ABD5NVR2_9EURY</name>
<reference evidence="2 3" key="1">
    <citation type="journal article" date="2014" name="Int. J. Syst. Evol. Microbiol.">
        <title>Complete genome sequence of Corynebacterium casei LMG S-19264T (=DSM 44701T), isolated from a smear-ripened cheese.</title>
        <authorList>
            <consortium name="US DOE Joint Genome Institute (JGI-PGF)"/>
            <person name="Walter F."/>
            <person name="Albersmeier A."/>
            <person name="Kalinowski J."/>
            <person name="Ruckert C."/>
        </authorList>
    </citation>
    <scope>NUCLEOTIDE SEQUENCE [LARGE SCALE GENOMIC DNA]</scope>
    <source>
        <strain evidence="2 3">IBRC-M 10912</strain>
    </source>
</reference>
<keyword evidence="1" id="KW-0472">Membrane</keyword>
<evidence type="ECO:0000256" key="1">
    <source>
        <dbReference type="SAM" id="Phobius"/>
    </source>
</evidence>
<organism evidence="2 3">
    <name type="scientific">Natribaculum luteum</name>
    <dbReference type="NCBI Taxonomy" id="1586232"/>
    <lineage>
        <taxon>Archaea</taxon>
        <taxon>Methanobacteriati</taxon>
        <taxon>Methanobacteriota</taxon>
        <taxon>Stenosarchaea group</taxon>
        <taxon>Halobacteria</taxon>
        <taxon>Halobacteriales</taxon>
        <taxon>Natrialbaceae</taxon>
        <taxon>Natribaculum</taxon>
    </lineage>
</organism>
<dbReference type="RefSeq" id="WP_246968531.1">
    <property type="nucleotide sequence ID" value="NZ_CP095397.1"/>
</dbReference>
<comment type="caution">
    <text evidence="2">The sequence shown here is derived from an EMBL/GenBank/DDBJ whole genome shotgun (WGS) entry which is preliminary data.</text>
</comment>
<dbReference type="GeneID" id="71855178"/>